<keyword evidence="3" id="KW-1185">Reference proteome</keyword>
<evidence type="ECO:0000313" key="2">
    <source>
        <dbReference type="EMBL" id="QSQ14504.1"/>
    </source>
</evidence>
<keyword evidence="1" id="KW-0732">Signal</keyword>
<dbReference type="Pfam" id="PF07661">
    <property type="entry name" value="MORN_2"/>
    <property type="match status" value="2"/>
</dbReference>
<dbReference type="SUPFAM" id="SSF82185">
    <property type="entry name" value="Histone H3 K4-specific methyltransferase SET7/9 N-terminal domain"/>
    <property type="match status" value="1"/>
</dbReference>
<reference evidence="2 3" key="1">
    <citation type="submission" date="2021-02" db="EMBL/GenBank/DDBJ databases">
        <title>De Novo genome assembly of isolated myxobacteria.</title>
        <authorList>
            <person name="Stevens D.C."/>
        </authorList>
    </citation>
    <scope>NUCLEOTIDE SEQUENCE [LARGE SCALE GENOMIC DNA]</scope>
    <source>
        <strain evidence="2 3">SCHIC003</strain>
    </source>
</reference>
<dbReference type="RefSeq" id="WP_206716279.1">
    <property type="nucleotide sequence ID" value="NZ_CP071091.1"/>
</dbReference>
<dbReference type="Gene3D" id="2.20.110.10">
    <property type="entry name" value="Histone H3 K4-specific methyltransferase SET7/9 N-terminal domain"/>
    <property type="match status" value="1"/>
</dbReference>
<feature type="signal peptide" evidence="1">
    <location>
        <begin position="1"/>
        <end position="19"/>
    </location>
</feature>
<gene>
    <name evidence="2" type="ORF">JY572_40485</name>
</gene>
<evidence type="ECO:0000256" key="1">
    <source>
        <dbReference type="SAM" id="SignalP"/>
    </source>
</evidence>
<dbReference type="InterPro" id="IPR011652">
    <property type="entry name" value="MORN_2"/>
</dbReference>
<sequence>MSFRLAALGLTVIASNALAQGASTEREVRLNCPAGTIQQEKRGGNDSGVFCVKAAGADKGSHHGPYVDFWANGQKQSEGQYKDGFRTGRWVFFDTNGLKTGETEFESNDYHGKRVEYYPSGAKKQEQTWVKGKREGVEVSYSEGGQKVSEVRYSADKPMVAK</sequence>
<protein>
    <recommendedName>
        <fullName evidence="4">MORN repeat protein</fullName>
    </recommendedName>
</protein>
<evidence type="ECO:0000313" key="3">
    <source>
        <dbReference type="Proteomes" id="UP000663090"/>
    </source>
</evidence>
<feature type="chain" id="PRO_5045304735" description="MORN repeat protein" evidence="1">
    <location>
        <begin position="20"/>
        <end position="162"/>
    </location>
</feature>
<name>A0ABX7N6W2_9BACT</name>
<organism evidence="2 3">
    <name type="scientific">Myxococcus landrumensis</name>
    <dbReference type="NCBI Taxonomy" id="2813577"/>
    <lineage>
        <taxon>Bacteria</taxon>
        <taxon>Pseudomonadati</taxon>
        <taxon>Myxococcota</taxon>
        <taxon>Myxococcia</taxon>
        <taxon>Myxococcales</taxon>
        <taxon>Cystobacterineae</taxon>
        <taxon>Myxococcaceae</taxon>
        <taxon>Myxococcus</taxon>
    </lineage>
</organism>
<accession>A0ABX7N6W2</accession>
<evidence type="ECO:0008006" key="4">
    <source>
        <dbReference type="Google" id="ProtNLM"/>
    </source>
</evidence>
<dbReference type="EMBL" id="CP071091">
    <property type="protein sequence ID" value="QSQ14504.1"/>
    <property type="molecule type" value="Genomic_DNA"/>
</dbReference>
<proteinExistence type="predicted"/>
<dbReference type="Proteomes" id="UP000663090">
    <property type="component" value="Chromosome"/>
</dbReference>